<organism evidence="2 3">
    <name type="scientific">Podarcis lilfordi</name>
    <name type="common">Lilford's wall lizard</name>
    <dbReference type="NCBI Taxonomy" id="74358"/>
    <lineage>
        <taxon>Eukaryota</taxon>
        <taxon>Metazoa</taxon>
        <taxon>Chordata</taxon>
        <taxon>Craniata</taxon>
        <taxon>Vertebrata</taxon>
        <taxon>Euteleostomi</taxon>
        <taxon>Lepidosauria</taxon>
        <taxon>Squamata</taxon>
        <taxon>Bifurcata</taxon>
        <taxon>Unidentata</taxon>
        <taxon>Episquamata</taxon>
        <taxon>Laterata</taxon>
        <taxon>Lacertibaenia</taxon>
        <taxon>Lacertidae</taxon>
        <taxon>Podarcis</taxon>
    </lineage>
</organism>
<accession>A0AA35JS01</accession>
<protein>
    <submittedName>
        <fullName evidence="2">Uncharacterized protein</fullName>
    </submittedName>
</protein>
<feature type="compositionally biased region" description="Low complexity" evidence="1">
    <location>
        <begin position="30"/>
        <end position="46"/>
    </location>
</feature>
<feature type="region of interest" description="Disordered" evidence="1">
    <location>
        <begin position="1"/>
        <end position="79"/>
    </location>
</feature>
<dbReference type="Proteomes" id="UP001178461">
    <property type="component" value="Chromosome 1"/>
</dbReference>
<evidence type="ECO:0000256" key="1">
    <source>
        <dbReference type="SAM" id="MobiDB-lite"/>
    </source>
</evidence>
<dbReference type="EMBL" id="OX395126">
    <property type="protein sequence ID" value="CAI5764670.1"/>
    <property type="molecule type" value="Genomic_DNA"/>
</dbReference>
<name>A0AA35JS01_9SAUR</name>
<dbReference type="AlphaFoldDB" id="A0AA35JS01"/>
<evidence type="ECO:0000313" key="2">
    <source>
        <dbReference type="EMBL" id="CAI5764670.1"/>
    </source>
</evidence>
<sequence length="79" mass="8386">MREKSLFAEFQKGGGEKNGERKKEGRKQRTSTSLDSSPDGSSSLFSVGARFLIGQPDEADPREPGSESEIGAPAVGSLD</sequence>
<gene>
    <name evidence="2" type="ORF">PODLI_1B007035</name>
</gene>
<evidence type="ECO:0000313" key="3">
    <source>
        <dbReference type="Proteomes" id="UP001178461"/>
    </source>
</evidence>
<reference evidence="2" key="1">
    <citation type="submission" date="2022-12" db="EMBL/GenBank/DDBJ databases">
        <authorList>
            <person name="Alioto T."/>
            <person name="Alioto T."/>
            <person name="Gomez Garrido J."/>
        </authorList>
    </citation>
    <scope>NUCLEOTIDE SEQUENCE</scope>
</reference>
<keyword evidence="3" id="KW-1185">Reference proteome</keyword>
<proteinExistence type="predicted"/>
<feature type="compositionally biased region" description="Basic and acidic residues" evidence="1">
    <location>
        <begin position="14"/>
        <end position="23"/>
    </location>
</feature>